<dbReference type="Proteomes" id="UP000016932">
    <property type="component" value="Unassembled WGS sequence"/>
</dbReference>
<dbReference type="HOGENOM" id="CLU_3107432_0_0_1"/>
<organism evidence="1 2">
    <name type="scientific">Pseudocercospora fijiensis (strain CIRAD86)</name>
    <name type="common">Black leaf streak disease fungus</name>
    <name type="synonym">Mycosphaerella fijiensis</name>
    <dbReference type="NCBI Taxonomy" id="383855"/>
    <lineage>
        <taxon>Eukaryota</taxon>
        <taxon>Fungi</taxon>
        <taxon>Dikarya</taxon>
        <taxon>Ascomycota</taxon>
        <taxon>Pezizomycotina</taxon>
        <taxon>Dothideomycetes</taxon>
        <taxon>Dothideomycetidae</taxon>
        <taxon>Mycosphaerellales</taxon>
        <taxon>Mycosphaerellaceae</taxon>
        <taxon>Pseudocercospora</taxon>
    </lineage>
</organism>
<evidence type="ECO:0000313" key="1">
    <source>
        <dbReference type="EMBL" id="EME83960.1"/>
    </source>
</evidence>
<dbReference type="VEuPathDB" id="FungiDB:MYCFIDRAFT_182206"/>
<dbReference type="AlphaFoldDB" id="M2Z2A3"/>
<dbReference type="GeneID" id="19334598"/>
<accession>M2Z2A3</accession>
<dbReference type="RefSeq" id="XP_007924584.1">
    <property type="nucleotide sequence ID" value="XM_007926393.1"/>
</dbReference>
<gene>
    <name evidence="1" type="ORF">MYCFIDRAFT_182206</name>
</gene>
<evidence type="ECO:0000313" key="2">
    <source>
        <dbReference type="Proteomes" id="UP000016932"/>
    </source>
</evidence>
<proteinExistence type="predicted"/>
<reference evidence="1 2" key="1">
    <citation type="journal article" date="2012" name="PLoS Pathog.">
        <title>Diverse lifestyles and strategies of plant pathogenesis encoded in the genomes of eighteen Dothideomycetes fungi.</title>
        <authorList>
            <person name="Ohm R.A."/>
            <person name="Feau N."/>
            <person name="Henrissat B."/>
            <person name="Schoch C.L."/>
            <person name="Horwitz B.A."/>
            <person name="Barry K.W."/>
            <person name="Condon B.J."/>
            <person name="Copeland A.C."/>
            <person name="Dhillon B."/>
            <person name="Glaser F."/>
            <person name="Hesse C.N."/>
            <person name="Kosti I."/>
            <person name="LaButti K."/>
            <person name="Lindquist E.A."/>
            <person name="Lucas S."/>
            <person name="Salamov A.A."/>
            <person name="Bradshaw R.E."/>
            <person name="Ciuffetti L."/>
            <person name="Hamelin R.C."/>
            <person name="Kema G.H.J."/>
            <person name="Lawrence C."/>
            <person name="Scott J.A."/>
            <person name="Spatafora J.W."/>
            <person name="Turgeon B.G."/>
            <person name="de Wit P.J.G.M."/>
            <person name="Zhong S."/>
            <person name="Goodwin S.B."/>
            <person name="Grigoriev I.V."/>
        </authorList>
    </citation>
    <scope>NUCLEOTIDE SEQUENCE [LARGE SCALE GENOMIC DNA]</scope>
    <source>
        <strain evidence="1 2">CIRAD86</strain>
    </source>
</reference>
<protein>
    <submittedName>
        <fullName evidence="1">Uncharacterized protein</fullName>
    </submittedName>
</protein>
<keyword evidence="2" id="KW-1185">Reference proteome</keyword>
<dbReference type="KEGG" id="pfj:MYCFIDRAFT_182206"/>
<dbReference type="EMBL" id="KB446557">
    <property type="protein sequence ID" value="EME83960.1"/>
    <property type="molecule type" value="Genomic_DNA"/>
</dbReference>
<name>M2Z2A3_PSEFD</name>
<sequence>MAFLSSLMSLCSRRSFSPQRKICRSRPGVGDIPQTGSAQCIVVLGKSSFFA</sequence>